<accession>A0AAE3AG20</accession>
<dbReference type="InterPro" id="IPR006680">
    <property type="entry name" value="Amidohydro-rel"/>
</dbReference>
<evidence type="ECO:0000313" key="9">
    <source>
        <dbReference type="EMBL" id="MCC2130423.1"/>
    </source>
</evidence>
<evidence type="ECO:0000259" key="8">
    <source>
        <dbReference type="Pfam" id="PF01979"/>
    </source>
</evidence>
<feature type="binding site" evidence="7">
    <location>
        <position position="180"/>
    </location>
    <ligand>
        <name>4-imidazolone-5-propanoate</name>
        <dbReference type="ChEBI" id="CHEBI:77893"/>
    </ligand>
</feature>
<keyword evidence="5 7" id="KW-0862">Zinc</keyword>
<dbReference type="GO" id="GO:0005506">
    <property type="term" value="F:iron ion binding"/>
    <property type="evidence" value="ECO:0007669"/>
    <property type="project" value="UniProtKB-UniRule"/>
</dbReference>
<protein>
    <recommendedName>
        <fullName evidence="1 7">Imidazolonepropionase</fullName>
        <ecNumber evidence="1 7">3.5.2.7</ecNumber>
    </recommendedName>
    <alternativeName>
        <fullName evidence="7">Imidazolone-5-propionate hydrolase</fullName>
    </alternativeName>
</protein>
<dbReference type="CDD" id="cd01296">
    <property type="entry name" value="Imidazolone-5PH"/>
    <property type="match status" value="1"/>
</dbReference>
<dbReference type="Gene3D" id="2.30.40.10">
    <property type="entry name" value="Urease, subunit C, domain 1"/>
    <property type="match status" value="1"/>
</dbReference>
<reference evidence="9" key="1">
    <citation type="submission" date="2021-10" db="EMBL/GenBank/DDBJ databases">
        <title>Anaerobic single-cell dispensing facilitates the cultivation of human gut bacteria.</title>
        <authorList>
            <person name="Afrizal A."/>
        </authorList>
    </citation>
    <scope>NUCLEOTIDE SEQUENCE</scope>
    <source>
        <strain evidence="9">CLA-AA-H272</strain>
    </source>
</reference>
<feature type="binding site" evidence="7">
    <location>
        <position position="324"/>
    </location>
    <ligand>
        <name>4-imidazolone-5-propanoate</name>
        <dbReference type="ChEBI" id="CHEBI:77893"/>
    </ligand>
</feature>
<dbReference type="GO" id="GO:0019556">
    <property type="term" value="P:L-histidine catabolic process to glutamate and formamide"/>
    <property type="evidence" value="ECO:0007669"/>
    <property type="project" value="UniProtKB-UniRule"/>
</dbReference>
<dbReference type="InterPro" id="IPR032466">
    <property type="entry name" value="Metal_Hydrolase"/>
</dbReference>
<dbReference type="FunFam" id="3.20.20.140:FF:000007">
    <property type="entry name" value="Imidazolonepropionase"/>
    <property type="match status" value="1"/>
</dbReference>
<feature type="binding site" evidence="7">
    <location>
        <position position="75"/>
    </location>
    <ligand>
        <name>Fe(3+)</name>
        <dbReference type="ChEBI" id="CHEBI:29034"/>
    </ligand>
</feature>
<dbReference type="PANTHER" id="PTHR42752:SF1">
    <property type="entry name" value="IMIDAZOLONEPROPIONASE-RELATED"/>
    <property type="match status" value="1"/>
</dbReference>
<keyword evidence="3 7" id="KW-0378">Hydrolase</keyword>
<dbReference type="Proteomes" id="UP001199319">
    <property type="component" value="Unassembled WGS sequence"/>
</dbReference>
<evidence type="ECO:0000256" key="3">
    <source>
        <dbReference type="ARBA" id="ARBA00022801"/>
    </source>
</evidence>
<dbReference type="NCBIfam" id="TIGR01224">
    <property type="entry name" value="hutI"/>
    <property type="match status" value="1"/>
</dbReference>
<comment type="pathway">
    <text evidence="7">Amino-acid degradation; L-histidine degradation into L-glutamate; N-formimidoyl-L-glutamate from L-histidine: step 3/3.</text>
</comment>
<comment type="caution">
    <text evidence="9">The sequence shown here is derived from an EMBL/GenBank/DDBJ whole genome shotgun (WGS) entry which is preliminary data.</text>
</comment>
<comment type="catalytic activity">
    <reaction evidence="7">
        <text>4-imidazolone-5-propanoate + H2O = N-formimidoyl-L-glutamate</text>
        <dbReference type="Rhea" id="RHEA:23660"/>
        <dbReference type="ChEBI" id="CHEBI:15377"/>
        <dbReference type="ChEBI" id="CHEBI:58928"/>
        <dbReference type="ChEBI" id="CHEBI:77893"/>
        <dbReference type="EC" id="3.5.2.7"/>
    </reaction>
</comment>
<organism evidence="9 10">
    <name type="scientific">Brotocaccenecus cirricatena</name>
    <dbReference type="NCBI Taxonomy" id="3064195"/>
    <lineage>
        <taxon>Bacteria</taxon>
        <taxon>Bacillati</taxon>
        <taxon>Bacillota</taxon>
        <taxon>Clostridia</taxon>
        <taxon>Eubacteriales</taxon>
        <taxon>Oscillospiraceae</taxon>
        <taxon>Brotocaccenecus</taxon>
    </lineage>
</organism>
<comment type="function">
    <text evidence="7">Catalyzes the hydrolytic cleavage of the carbon-nitrogen bond in imidazolone-5-propanoate to yield N-formimidoyl-L-glutamate. It is the third step in the universal histidine degradation pathway.</text>
</comment>
<evidence type="ECO:0000313" key="10">
    <source>
        <dbReference type="Proteomes" id="UP001199319"/>
    </source>
</evidence>
<feature type="binding site" evidence="7">
    <location>
        <position position="319"/>
    </location>
    <ligand>
        <name>Zn(2+)</name>
        <dbReference type="ChEBI" id="CHEBI:29105"/>
    </ligand>
</feature>
<dbReference type="SUPFAM" id="SSF51338">
    <property type="entry name" value="Composite domain of metallo-dependent hydrolases"/>
    <property type="match status" value="1"/>
</dbReference>
<feature type="binding site" evidence="7">
    <location>
        <position position="321"/>
    </location>
    <ligand>
        <name>N-formimidoyl-L-glutamate</name>
        <dbReference type="ChEBI" id="CHEBI:58928"/>
    </ligand>
</feature>
<feature type="binding site" evidence="7">
    <location>
        <position position="147"/>
    </location>
    <ligand>
        <name>N-formimidoyl-L-glutamate</name>
        <dbReference type="ChEBI" id="CHEBI:58928"/>
    </ligand>
</feature>
<feature type="binding site" evidence="7">
    <location>
        <position position="323"/>
    </location>
    <ligand>
        <name>N-formimidoyl-L-glutamate</name>
        <dbReference type="ChEBI" id="CHEBI:58928"/>
    </ligand>
</feature>
<feature type="binding site" evidence="7">
    <location>
        <position position="75"/>
    </location>
    <ligand>
        <name>Zn(2+)</name>
        <dbReference type="ChEBI" id="CHEBI:29105"/>
    </ligand>
</feature>
<feature type="binding site" evidence="7">
    <location>
        <position position="77"/>
    </location>
    <ligand>
        <name>Fe(3+)</name>
        <dbReference type="ChEBI" id="CHEBI:29034"/>
    </ligand>
</feature>
<dbReference type="RefSeq" id="WP_302929615.1">
    <property type="nucleotide sequence ID" value="NZ_JAJEPW010000048.1"/>
</dbReference>
<dbReference type="HAMAP" id="MF_00372">
    <property type="entry name" value="HutI"/>
    <property type="match status" value="1"/>
</dbReference>
<evidence type="ECO:0000256" key="5">
    <source>
        <dbReference type="ARBA" id="ARBA00022833"/>
    </source>
</evidence>
<dbReference type="EC" id="3.5.2.7" evidence="1 7"/>
<dbReference type="PANTHER" id="PTHR42752">
    <property type="entry name" value="IMIDAZOLONEPROPIONASE"/>
    <property type="match status" value="1"/>
</dbReference>
<feature type="domain" description="Amidohydrolase-related" evidence="8">
    <location>
        <begin position="67"/>
        <end position="407"/>
    </location>
</feature>
<dbReference type="AlphaFoldDB" id="A0AAE3AG20"/>
<keyword evidence="2 7" id="KW-0479">Metal-binding</keyword>
<dbReference type="Pfam" id="PF01979">
    <property type="entry name" value="Amidohydro_1"/>
    <property type="match status" value="1"/>
</dbReference>
<proteinExistence type="inferred from homology"/>
<keyword evidence="6 7" id="KW-0408">Iron</keyword>
<evidence type="ECO:0000256" key="2">
    <source>
        <dbReference type="ARBA" id="ARBA00022723"/>
    </source>
</evidence>
<name>A0AAE3AG20_9FIRM</name>
<feature type="binding site" evidence="7">
    <location>
        <position position="248"/>
    </location>
    <ligand>
        <name>4-imidazolone-5-propanoate</name>
        <dbReference type="ChEBI" id="CHEBI:77893"/>
    </ligand>
</feature>
<evidence type="ECO:0000256" key="4">
    <source>
        <dbReference type="ARBA" id="ARBA00022808"/>
    </source>
</evidence>
<evidence type="ECO:0000256" key="7">
    <source>
        <dbReference type="HAMAP-Rule" id="MF_00372"/>
    </source>
</evidence>
<dbReference type="GO" id="GO:0008270">
    <property type="term" value="F:zinc ion binding"/>
    <property type="evidence" value="ECO:0007669"/>
    <property type="project" value="UniProtKB-UniRule"/>
</dbReference>
<keyword evidence="4 7" id="KW-0369">Histidine metabolism</keyword>
<dbReference type="InterPro" id="IPR011059">
    <property type="entry name" value="Metal-dep_hydrolase_composite"/>
</dbReference>
<feature type="binding site" evidence="7">
    <location>
        <position position="245"/>
    </location>
    <ligand>
        <name>Fe(3+)</name>
        <dbReference type="ChEBI" id="CHEBI:29034"/>
    </ligand>
</feature>
<gene>
    <name evidence="7 9" type="primary">hutI</name>
    <name evidence="9" type="ORF">LKD37_13020</name>
</gene>
<feature type="binding site" evidence="7">
    <location>
        <position position="319"/>
    </location>
    <ligand>
        <name>Fe(3+)</name>
        <dbReference type="ChEBI" id="CHEBI:29034"/>
    </ligand>
</feature>
<feature type="binding site" evidence="7">
    <location>
        <position position="147"/>
    </location>
    <ligand>
        <name>4-imidazolone-5-propanoate</name>
        <dbReference type="ChEBI" id="CHEBI:77893"/>
    </ligand>
</feature>
<comment type="similarity">
    <text evidence="7">Belongs to the metallo-dependent hydrolases superfamily. HutI family.</text>
</comment>
<dbReference type="InterPro" id="IPR005920">
    <property type="entry name" value="HutI"/>
</dbReference>
<dbReference type="Gene3D" id="3.20.20.140">
    <property type="entry name" value="Metal-dependent hydrolases"/>
    <property type="match status" value="1"/>
</dbReference>
<feature type="binding site" evidence="7">
    <location>
        <position position="77"/>
    </location>
    <ligand>
        <name>Zn(2+)</name>
        <dbReference type="ChEBI" id="CHEBI:29105"/>
    </ligand>
</feature>
<feature type="binding site" evidence="7">
    <location>
        <position position="84"/>
    </location>
    <ligand>
        <name>4-imidazolone-5-propanoate</name>
        <dbReference type="ChEBI" id="CHEBI:77893"/>
    </ligand>
</feature>
<evidence type="ECO:0000256" key="1">
    <source>
        <dbReference type="ARBA" id="ARBA00012864"/>
    </source>
</evidence>
<dbReference type="GO" id="GO:0050480">
    <property type="term" value="F:imidazolonepropionase activity"/>
    <property type="evidence" value="ECO:0007669"/>
    <property type="project" value="UniProtKB-UniRule"/>
</dbReference>
<dbReference type="SUPFAM" id="SSF51556">
    <property type="entry name" value="Metallo-dependent hydrolases"/>
    <property type="match status" value="1"/>
</dbReference>
<comment type="cofactor">
    <cofactor evidence="7">
        <name>Zn(2+)</name>
        <dbReference type="ChEBI" id="CHEBI:29105"/>
    </cofactor>
    <cofactor evidence="7">
        <name>Fe(3+)</name>
        <dbReference type="ChEBI" id="CHEBI:29034"/>
    </cofactor>
    <text evidence="7">Binds 1 zinc or iron ion per subunit.</text>
</comment>
<feature type="binding site" evidence="7">
    <location>
        <position position="245"/>
    </location>
    <ligand>
        <name>Zn(2+)</name>
        <dbReference type="ChEBI" id="CHEBI:29105"/>
    </ligand>
</feature>
<evidence type="ECO:0000256" key="6">
    <source>
        <dbReference type="ARBA" id="ARBA00023004"/>
    </source>
</evidence>
<sequence>MTTYITNIGLLATPRGDSARRGRQQGEITLLRDAWVAVEGGKIAAVGQGQPAPEDGDTLLDAGGRLMTPGLVDAHTHLIFGGWRQNELGQKLRGVPYLDILAQGGGILSTVRATRAASEEQLAHKAEAVLAEMLRMGVTTCEAKSGYGLEPEQEYKQLRVIRRLNETQPVELAATFMGAHALPEEYRGRREDYIRLLCREMIPYAAREGLAEFCDVFCEEGVFTARESRTILEAGLAHGLRPKVHADEIAAIGGSQLAGEIGAISAEHLIVCPPEGIRSLAAGGAVACCLPATSFYLGAAYAPAREMIGAGVPVAVATDFNPGSCPGSSLQLAMNIACLKYRMTPEEVLTAVTLNAAAAIGRAGTIGSVEPGKQADLLLWNAPDLDYVCYRFGSNLVGTVMKKGQIVHEE</sequence>
<keyword evidence="10" id="KW-1185">Reference proteome</keyword>
<comment type="subcellular location">
    <subcellularLocation>
        <location evidence="7">Cytoplasm</location>
    </subcellularLocation>
</comment>
<keyword evidence="7" id="KW-0963">Cytoplasm</keyword>
<dbReference type="EMBL" id="JAJEPW010000048">
    <property type="protein sequence ID" value="MCC2130423.1"/>
    <property type="molecule type" value="Genomic_DNA"/>
</dbReference>
<dbReference type="GO" id="GO:0005737">
    <property type="term" value="C:cytoplasm"/>
    <property type="evidence" value="ECO:0007669"/>
    <property type="project" value="UniProtKB-SubCell"/>
</dbReference>